<comment type="caution">
    <text evidence="14">The sequence shown here is derived from an EMBL/GenBank/DDBJ whole genome shotgun (WGS) entry which is preliminary data.</text>
</comment>
<evidence type="ECO:0000256" key="10">
    <source>
        <dbReference type="ARBA" id="ARBA00042732"/>
    </source>
</evidence>
<dbReference type="GO" id="GO:0009432">
    <property type="term" value="P:SOS response"/>
    <property type="evidence" value="ECO:0007669"/>
    <property type="project" value="UniProtKB-KW"/>
</dbReference>
<evidence type="ECO:0000256" key="9">
    <source>
        <dbReference type="ARBA" id="ARBA00042138"/>
    </source>
</evidence>
<dbReference type="Gene3D" id="3.40.1440.10">
    <property type="entry name" value="GIY-YIG endonuclease"/>
    <property type="match status" value="1"/>
</dbReference>
<dbReference type="PROSITE" id="PS50164">
    <property type="entry name" value="GIY_YIG"/>
    <property type="match status" value="1"/>
</dbReference>
<evidence type="ECO:0000256" key="1">
    <source>
        <dbReference type="ARBA" id="ARBA00022490"/>
    </source>
</evidence>
<feature type="domain" description="GIY-YIG" evidence="12">
    <location>
        <begin position="15"/>
        <end position="93"/>
    </location>
</feature>
<dbReference type="Proteomes" id="UP001224428">
    <property type="component" value="Unassembled WGS sequence"/>
</dbReference>
<keyword evidence="7" id="KW-0742">SOS response</keyword>
<keyword evidence="4" id="KW-0378">Hydrolase</keyword>
<protein>
    <recommendedName>
        <fullName evidence="8">Excinuclease cho</fullName>
    </recommendedName>
    <alternativeName>
        <fullName evidence="10">Endonuclease cho</fullName>
    </alternativeName>
    <alternativeName>
        <fullName evidence="9">UvrC homolog protein</fullName>
    </alternativeName>
</protein>
<dbReference type="InterPro" id="IPR050066">
    <property type="entry name" value="UvrABC_protein_C"/>
</dbReference>
<dbReference type="InterPro" id="IPR038476">
    <property type="entry name" value="UvrC_RNase_H_dom_sf"/>
</dbReference>
<keyword evidence="6" id="KW-0234">DNA repair</keyword>
<keyword evidence="2" id="KW-0227">DNA damage</keyword>
<feature type="domain" description="UvrC family homology region profile" evidence="13">
    <location>
        <begin position="241"/>
        <end position="435"/>
    </location>
</feature>
<gene>
    <name evidence="14" type="ORF">QLQ80_02165</name>
</gene>
<sequence>MLKINEIRQLDSVLNSPGIYIWLDANQEIMYIGKAIKLKNRMKQYFKGRINSFKTETMVNKIYYFSVMYTRNEREALKLEQELIKKHRPRYNILLLDDRKYPYLNINYSSKTLLFKRIYHSKDTGFTFGPFIPHGGIKQLIDNLSSKYLYENGIKIKIVDEKYWESKYNEIIFKLKNIKKFKTELENNIEKYSNNLEFELANEDNKLLETLNSFNDVQNIEINKTNNIDVLAFEKNDDILYVQTLYYRGGMQLSSNFIIAKTELNFANSINEYIFNNYYNSDTQLILDTNIKDIILENYKITFPQRGELKMVFDLCKLNLSNNIKTFISQQKTAKNILLMFNKLLKIKINNFLILDISHTSQKDKIGAINTYINGILQNNLNRYFKLSSKSNSDFYLMKELGEIITKHHLISNWNIDTIFVDGAKAQIKAIKETINNEINIIGIVKNEYHIAKYLIFKNIPIFIENSNLLNYIKNIQYKVDKLAKIKMNKAKIKSYFVDTLLNIPGIGEATVNKLISNFSTYEAIENASLNELCECVGNKFGKKIYDYLK</sequence>
<dbReference type="Pfam" id="PF08459">
    <property type="entry name" value="UvrC_RNaseH_dom"/>
    <property type="match status" value="1"/>
</dbReference>
<dbReference type="SMART" id="SM00465">
    <property type="entry name" value="GIYc"/>
    <property type="match status" value="1"/>
</dbReference>
<dbReference type="EMBL" id="JASDDP010000019">
    <property type="protein sequence ID" value="MDJ1645877.1"/>
    <property type="molecule type" value="Genomic_DNA"/>
</dbReference>
<feature type="coiled-coil region" evidence="11">
    <location>
        <begin position="175"/>
        <end position="202"/>
    </location>
</feature>
<dbReference type="PANTHER" id="PTHR30562:SF10">
    <property type="entry name" value="EXCINUCLEASE CHO"/>
    <property type="match status" value="1"/>
</dbReference>
<dbReference type="GO" id="GO:0009381">
    <property type="term" value="F:excinuclease ABC activity"/>
    <property type="evidence" value="ECO:0007669"/>
    <property type="project" value="InterPro"/>
</dbReference>
<evidence type="ECO:0000256" key="2">
    <source>
        <dbReference type="ARBA" id="ARBA00022763"/>
    </source>
</evidence>
<dbReference type="InterPro" id="IPR047296">
    <property type="entry name" value="GIY-YIG_UvrC_Cho"/>
</dbReference>
<evidence type="ECO:0000313" key="14">
    <source>
        <dbReference type="EMBL" id="MDJ1645877.1"/>
    </source>
</evidence>
<evidence type="ECO:0000313" key="15">
    <source>
        <dbReference type="Proteomes" id="UP001224428"/>
    </source>
</evidence>
<dbReference type="SUPFAM" id="SSF82771">
    <property type="entry name" value="GIY-YIG endonuclease"/>
    <property type="match status" value="1"/>
</dbReference>
<dbReference type="GO" id="GO:0009380">
    <property type="term" value="C:excinuclease repair complex"/>
    <property type="evidence" value="ECO:0007669"/>
    <property type="project" value="TreeGrafter"/>
</dbReference>
<reference evidence="14" key="1">
    <citation type="submission" date="2023-05" db="EMBL/GenBank/DDBJ databases">
        <title>Mycoplasma phocimorsus sp. nov., isolated from Scandinavian patients with seal finger or septic arthritis after contact with seals.</title>
        <authorList>
            <person name="Skafte-Holm A."/>
            <person name="Pedersen T.R."/>
            <person name="Froelund M."/>
            <person name="Stegger M."/>
            <person name="Qvortrup K."/>
            <person name="Michaels D.L."/>
            <person name="Brown D.R."/>
            <person name="Jensen J.S."/>
        </authorList>
    </citation>
    <scope>NUCLEOTIDE SEQUENCE</scope>
    <source>
        <strain evidence="14">M5725</strain>
    </source>
</reference>
<keyword evidence="5" id="KW-0267">Excision nuclease</keyword>
<accession>A0AAJ1PTF7</accession>
<dbReference type="CDD" id="cd10434">
    <property type="entry name" value="GIY-YIG_UvrC_Cho"/>
    <property type="match status" value="1"/>
</dbReference>
<dbReference type="InterPro" id="IPR010994">
    <property type="entry name" value="RuvA_2-like"/>
</dbReference>
<dbReference type="FunFam" id="3.40.1440.10:FF:000001">
    <property type="entry name" value="UvrABC system protein C"/>
    <property type="match status" value="1"/>
</dbReference>
<keyword evidence="1" id="KW-0963">Cytoplasm</keyword>
<dbReference type="InterPro" id="IPR000305">
    <property type="entry name" value="GIY-YIG_endonuc"/>
</dbReference>
<dbReference type="AlphaFoldDB" id="A0AAJ1PTF7"/>
<keyword evidence="15" id="KW-1185">Reference proteome</keyword>
<dbReference type="InterPro" id="IPR001162">
    <property type="entry name" value="UvrC_RNase_H_dom"/>
</dbReference>
<dbReference type="InterPro" id="IPR035901">
    <property type="entry name" value="GIY-YIG_endonuc_sf"/>
</dbReference>
<evidence type="ECO:0000256" key="4">
    <source>
        <dbReference type="ARBA" id="ARBA00022801"/>
    </source>
</evidence>
<evidence type="ECO:0000256" key="8">
    <source>
        <dbReference type="ARBA" id="ARBA00040756"/>
    </source>
</evidence>
<evidence type="ECO:0000256" key="7">
    <source>
        <dbReference type="ARBA" id="ARBA00023236"/>
    </source>
</evidence>
<proteinExistence type="predicted"/>
<dbReference type="Pfam" id="PF14520">
    <property type="entry name" value="HHH_5"/>
    <property type="match status" value="1"/>
</dbReference>
<dbReference type="Pfam" id="PF01541">
    <property type="entry name" value="GIY-YIG"/>
    <property type="match status" value="1"/>
</dbReference>
<evidence type="ECO:0000256" key="6">
    <source>
        <dbReference type="ARBA" id="ARBA00023204"/>
    </source>
</evidence>
<evidence type="ECO:0000256" key="11">
    <source>
        <dbReference type="SAM" id="Coils"/>
    </source>
</evidence>
<dbReference type="RefSeq" id="WP_283827294.1">
    <property type="nucleotide sequence ID" value="NZ_JASDDP010000019.1"/>
</dbReference>
<evidence type="ECO:0000259" key="12">
    <source>
        <dbReference type="PROSITE" id="PS50164"/>
    </source>
</evidence>
<dbReference type="PROSITE" id="PS50165">
    <property type="entry name" value="UVRC"/>
    <property type="match status" value="1"/>
</dbReference>
<organism evidence="14 15">
    <name type="scientific">Mycoplasma phocimorsus</name>
    <dbReference type="NCBI Taxonomy" id="3045839"/>
    <lineage>
        <taxon>Bacteria</taxon>
        <taxon>Bacillati</taxon>
        <taxon>Mycoplasmatota</taxon>
        <taxon>Mollicutes</taxon>
        <taxon>Mycoplasmataceae</taxon>
        <taxon>Mycoplasma</taxon>
    </lineage>
</organism>
<keyword evidence="3" id="KW-0228">DNA excision</keyword>
<dbReference type="PANTHER" id="PTHR30562">
    <property type="entry name" value="UVRC/OXIDOREDUCTASE"/>
    <property type="match status" value="1"/>
</dbReference>
<dbReference type="Gene3D" id="1.10.150.20">
    <property type="entry name" value="5' to 3' exonuclease, C-terminal subdomain"/>
    <property type="match status" value="1"/>
</dbReference>
<name>A0AAJ1PTF7_9MOLU</name>
<evidence type="ECO:0000259" key="13">
    <source>
        <dbReference type="PROSITE" id="PS50165"/>
    </source>
</evidence>
<evidence type="ECO:0000256" key="5">
    <source>
        <dbReference type="ARBA" id="ARBA00022881"/>
    </source>
</evidence>
<dbReference type="Gene3D" id="3.30.420.340">
    <property type="entry name" value="UvrC, RNAse H endonuclease domain"/>
    <property type="match status" value="1"/>
</dbReference>
<dbReference type="SUPFAM" id="SSF47781">
    <property type="entry name" value="RuvA domain 2-like"/>
    <property type="match status" value="1"/>
</dbReference>
<evidence type="ECO:0000256" key="3">
    <source>
        <dbReference type="ARBA" id="ARBA00022769"/>
    </source>
</evidence>
<dbReference type="GO" id="GO:0006289">
    <property type="term" value="P:nucleotide-excision repair"/>
    <property type="evidence" value="ECO:0007669"/>
    <property type="project" value="InterPro"/>
</dbReference>
<keyword evidence="11" id="KW-0175">Coiled coil</keyword>